<keyword evidence="4" id="KW-1185">Reference proteome</keyword>
<dbReference type="AlphaFoldDB" id="A0A3P1V5X6"/>
<dbReference type="EMBL" id="RQZC01000006">
    <property type="protein sequence ID" value="RRD29541.1"/>
    <property type="molecule type" value="Genomic_DNA"/>
</dbReference>
<comment type="caution">
    <text evidence="3">The sequence shown here is derived from an EMBL/GenBank/DDBJ whole genome shotgun (WGS) entry which is preliminary data.</text>
</comment>
<sequence length="259" mass="27272">MPTVIIRSWTARAATVLVAALCALVITAVLVPGHLSGSGSTGGGRVAVQVIAWSALLTGAAVLLWWMPALRLEAHGLTVRNAWRTWVLPWERIERCAGRWGLEIVLDDGRRIRAAAAPRGGGLAAGLRYHVEQRERLGRSDRPRGRGGLPGGSAAGQSGRPVARPELVTPGEGTHRLQLDAAGAMDLIELYREQALASPAPPGARRESGRDGPRPDQPQSEGGLAEPEGVQSRPRVRTNRGVVAGAGLTALLLALAVLL</sequence>
<feature type="region of interest" description="Disordered" evidence="1">
    <location>
        <begin position="196"/>
        <end position="236"/>
    </location>
</feature>
<accession>A0A3P1V5X6</accession>
<keyword evidence="2" id="KW-1133">Transmembrane helix</keyword>
<feature type="transmembrane region" description="Helical" evidence="2">
    <location>
        <begin position="46"/>
        <end position="66"/>
    </location>
</feature>
<feature type="transmembrane region" description="Helical" evidence="2">
    <location>
        <begin position="12"/>
        <end position="34"/>
    </location>
</feature>
<dbReference type="Proteomes" id="UP000271272">
    <property type="component" value="Unassembled WGS sequence"/>
</dbReference>
<evidence type="ECO:0000256" key="1">
    <source>
        <dbReference type="SAM" id="MobiDB-lite"/>
    </source>
</evidence>
<evidence type="ECO:0000256" key="2">
    <source>
        <dbReference type="SAM" id="Phobius"/>
    </source>
</evidence>
<feature type="compositionally biased region" description="Basic and acidic residues" evidence="1">
    <location>
        <begin position="134"/>
        <end position="144"/>
    </location>
</feature>
<feature type="transmembrane region" description="Helical" evidence="2">
    <location>
        <begin position="241"/>
        <end position="258"/>
    </location>
</feature>
<feature type="region of interest" description="Disordered" evidence="1">
    <location>
        <begin position="134"/>
        <end position="171"/>
    </location>
</feature>
<name>A0A3P1V5X6_9ACTO</name>
<proteinExistence type="predicted"/>
<dbReference type="OrthoDB" id="5148800at2"/>
<protein>
    <recommendedName>
        <fullName evidence="5">PH domain-containing protein</fullName>
    </recommendedName>
</protein>
<keyword evidence="2" id="KW-0472">Membrane</keyword>
<keyword evidence="2" id="KW-0812">Transmembrane</keyword>
<gene>
    <name evidence="3" type="ORF">EII10_05845</name>
</gene>
<dbReference type="RefSeq" id="WP_124933572.1">
    <property type="nucleotide sequence ID" value="NZ_RQZC01000006.1"/>
</dbReference>
<reference evidence="3 4" key="1">
    <citation type="submission" date="2018-11" db="EMBL/GenBank/DDBJ databases">
        <title>Genomes From Bacteria Associated with the Canine Oral Cavity: a Test Case for Automated Genome-Based Taxonomic Assignment.</title>
        <authorList>
            <person name="Coil D.A."/>
            <person name="Jospin G."/>
            <person name="Darling A.E."/>
            <person name="Wallis C."/>
            <person name="Davis I.J."/>
            <person name="Harris S."/>
            <person name="Eisen J.A."/>
            <person name="Holcombe L.J."/>
            <person name="O'Flynn C."/>
        </authorList>
    </citation>
    <scope>NUCLEOTIDE SEQUENCE [LARGE SCALE GENOMIC DNA]</scope>
    <source>
        <strain evidence="3 4">OH5050</strain>
    </source>
</reference>
<evidence type="ECO:0000313" key="3">
    <source>
        <dbReference type="EMBL" id="RRD29541.1"/>
    </source>
</evidence>
<evidence type="ECO:0008006" key="5">
    <source>
        <dbReference type="Google" id="ProtNLM"/>
    </source>
</evidence>
<organism evidence="3 4">
    <name type="scientific">Actinomyces bowdenii</name>
    <dbReference type="NCBI Taxonomy" id="131109"/>
    <lineage>
        <taxon>Bacteria</taxon>
        <taxon>Bacillati</taxon>
        <taxon>Actinomycetota</taxon>
        <taxon>Actinomycetes</taxon>
        <taxon>Actinomycetales</taxon>
        <taxon>Actinomycetaceae</taxon>
        <taxon>Actinomyces</taxon>
    </lineage>
</organism>
<evidence type="ECO:0000313" key="4">
    <source>
        <dbReference type="Proteomes" id="UP000271272"/>
    </source>
</evidence>
<feature type="compositionally biased region" description="Basic and acidic residues" evidence="1">
    <location>
        <begin position="204"/>
        <end position="214"/>
    </location>
</feature>